<comment type="function">
    <text evidence="1">Required for the transposition of the insertion element.</text>
</comment>
<evidence type="ECO:0000313" key="7">
    <source>
        <dbReference type="Proteomes" id="UP000035618"/>
    </source>
</evidence>
<dbReference type="InterPro" id="IPR001207">
    <property type="entry name" value="Transposase_mutator"/>
</dbReference>
<evidence type="ECO:0000256" key="4">
    <source>
        <dbReference type="ARBA" id="ARBA00023125"/>
    </source>
</evidence>
<keyword evidence="5" id="KW-0233">DNA recombination</keyword>
<dbReference type="AlphaFoldDB" id="A0A837ITG6"/>
<comment type="similarity">
    <text evidence="2">Belongs to the transposase mutator family.</text>
</comment>
<feature type="non-terminal residue" evidence="6">
    <location>
        <position position="1"/>
    </location>
</feature>
<dbReference type="GO" id="GO:0006313">
    <property type="term" value="P:DNA transposition"/>
    <property type="evidence" value="ECO:0007669"/>
    <property type="project" value="InterPro"/>
</dbReference>
<evidence type="ECO:0000256" key="3">
    <source>
        <dbReference type="ARBA" id="ARBA00022578"/>
    </source>
</evidence>
<dbReference type="Pfam" id="PF00872">
    <property type="entry name" value="Transposase_mut"/>
    <property type="match status" value="1"/>
</dbReference>
<sequence length="49" mass="5737">IEKVNEFKDRPLTGDYPFLIVDATYFKVREKHRIVSKAFMIAYGTNQEG</sequence>
<evidence type="ECO:0000256" key="2">
    <source>
        <dbReference type="ARBA" id="ARBA00010961"/>
    </source>
</evidence>
<protein>
    <submittedName>
        <fullName evidence="6">Transposase</fullName>
    </submittedName>
</protein>
<organism evidence="6 7">
    <name type="scientific">Ligilactobacillus ruminis</name>
    <dbReference type="NCBI Taxonomy" id="1623"/>
    <lineage>
        <taxon>Bacteria</taxon>
        <taxon>Bacillati</taxon>
        <taxon>Bacillota</taxon>
        <taxon>Bacilli</taxon>
        <taxon>Lactobacillales</taxon>
        <taxon>Lactobacillaceae</taxon>
        <taxon>Ligilactobacillus</taxon>
    </lineage>
</organism>
<feature type="non-terminal residue" evidence="6">
    <location>
        <position position="49"/>
    </location>
</feature>
<dbReference type="Proteomes" id="UP000035618">
    <property type="component" value="Unassembled WGS sequence"/>
</dbReference>
<keyword evidence="4" id="KW-0238">DNA-binding</keyword>
<reference evidence="6 7" key="1">
    <citation type="journal article" date="2015" name="BMC Microbiol.">
        <title>Lactobacillus ruminis strains cluster according to their mammalian gut source.</title>
        <authorList>
            <person name="O' Donnell M.M."/>
            <person name="Harris H.M."/>
            <person name="Lynch D.B."/>
            <person name="Ross R.P."/>
            <person name="O'Toole P.W."/>
        </authorList>
    </citation>
    <scope>NUCLEOTIDE SEQUENCE [LARGE SCALE GENOMIC DNA]</scope>
    <source>
        <strain evidence="6 7">ATCC 27780</strain>
    </source>
</reference>
<gene>
    <name evidence="6" type="ORF">LRB_1080</name>
</gene>
<name>A0A837ITG6_9LACO</name>
<accession>A0A837ITG6</accession>
<keyword evidence="3" id="KW-0815">Transposition</keyword>
<dbReference type="GO" id="GO:0004803">
    <property type="term" value="F:transposase activity"/>
    <property type="evidence" value="ECO:0007669"/>
    <property type="project" value="InterPro"/>
</dbReference>
<proteinExistence type="inferred from homology"/>
<dbReference type="GO" id="GO:0003677">
    <property type="term" value="F:DNA binding"/>
    <property type="evidence" value="ECO:0007669"/>
    <property type="project" value="UniProtKB-KW"/>
</dbReference>
<evidence type="ECO:0000256" key="5">
    <source>
        <dbReference type="ARBA" id="ARBA00023172"/>
    </source>
</evidence>
<evidence type="ECO:0000313" key="6">
    <source>
        <dbReference type="EMBL" id="KLA46038.1"/>
    </source>
</evidence>
<comment type="caution">
    <text evidence="6">The sequence shown here is derived from an EMBL/GenBank/DDBJ whole genome shotgun (WGS) entry which is preliminary data.</text>
</comment>
<dbReference type="EMBL" id="JHAJ01000076">
    <property type="protein sequence ID" value="KLA46038.1"/>
    <property type="molecule type" value="Genomic_DNA"/>
</dbReference>
<evidence type="ECO:0000256" key="1">
    <source>
        <dbReference type="ARBA" id="ARBA00002190"/>
    </source>
</evidence>